<dbReference type="PANTHER" id="PTHR19288:SF93">
    <property type="entry name" value="FI11325P-RELATED"/>
    <property type="match status" value="1"/>
</dbReference>
<dbReference type="Pfam" id="PF13242">
    <property type="entry name" value="Hydrolase_like"/>
    <property type="match status" value="1"/>
</dbReference>
<sequence>MPAIAFDIDGVVVRGETIIGNSDKMISLLLKEREDSKKNIPFILLTNGGGFTEERKAQQMNRILKFDDKELKIDKKNIQQCHTPLSDPKLVEKYRDKYILISGYDESLNAAIAYGYNKAIHVDELAAVYPKAVPLDIPILHPERIRSFVRDLETRLGKTMEELKTELHFSAIMIMNGVIYSDLTIQLFSDILASTDGHICGPRRTKDDPQVVDLFMTNPDLVWPYQWPIPRYGPKTFLIALSAIFKAYYGLDIEYFQYGKPEKLTYDYAENLLNNLAEEQGVEITRYYMVGDNPDSDIDGANRRGDKWVSILVRTGIFQGLENSDKHPAKYVVQDCEEAVNLIFRLENLS</sequence>
<keyword evidence="2" id="KW-1185">Reference proteome</keyword>
<dbReference type="InterPro" id="IPR006353">
    <property type="entry name" value="HAD-SF_hydro_IIA_CECR5"/>
</dbReference>
<dbReference type="InParanoid" id="A0A078B3J6"/>
<evidence type="ECO:0000313" key="1">
    <source>
        <dbReference type="EMBL" id="CDW88826.1"/>
    </source>
</evidence>
<proteinExistence type="predicted"/>
<dbReference type="Proteomes" id="UP000039865">
    <property type="component" value="Unassembled WGS sequence"/>
</dbReference>
<reference evidence="1 2" key="1">
    <citation type="submission" date="2014-06" db="EMBL/GenBank/DDBJ databases">
        <authorList>
            <person name="Swart Estienne"/>
        </authorList>
    </citation>
    <scope>NUCLEOTIDE SEQUENCE [LARGE SCALE GENOMIC DNA]</scope>
    <source>
        <strain evidence="1 2">130c</strain>
    </source>
</reference>
<gene>
    <name evidence="1" type="primary">Contig18018.g19152</name>
    <name evidence="1" type="ORF">STYLEM_17951</name>
</gene>
<dbReference type="SUPFAM" id="SSF56784">
    <property type="entry name" value="HAD-like"/>
    <property type="match status" value="1"/>
</dbReference>
<accession>A0A078B3J6</accession>
<dbReference type="NCBIfam" id="TIGR01456">
    <property type="entry name" value="CECR5"/>
    <property type="match status" value="1"/>
</dbReference>
<dbReference type="PANTHER" id="PTHR19288">
    <property type="entry name" value="4-NITROPHENYLPHOSPHATASE-RELATED"/>
    <property type="match status" value="1"/>
</dbReference>
<evidence type="ECO:0000313" key="2">
    <source>
        <dbReference type="Proteomes" id="UP000039865"/>
    </source>
</evidence>
<dbReference type="InterPro" id="IPR036412">
    <property type="entry name" value="HAD-like_sf"/>
</dbReference>
<name>A0A078B3J6_STYLE</name>
<organism evidence="1 2">
    <name type="scientific">Stylonychia lemnae</name>
    <name type="common">Ciliate</name>
    <dbReference type="NCBI Taxonomy" id="5949"/>
    <lineage>
        <taxon>Eukaryota</taxon>
        <taxon>Sar</taxon>
        <taxon>Alveolata</taxon>
        <taxon>Ciliophora</taxon>
        <taxon>Intramacronucleata</taxon>
        <taxon>Spirotrichea</taxon>
        <taxon>Stichotrichia</taxon>
        <taxon>Sporadotrichida</taxon>
        <taxon>Oxytrichidae</taxon>
        <taxon>Stylonychinae</taxon>
        <taxon>Stylonychia</taxon>
    </lineage>
</organism>
<dbReference type="EMBL" id="CCKQ01016931">
    <property type="protein sequence ID" value="CDW88826.1"/>
    <property type="molecule type" value="Genomic_DNA"/>
</dbReference>
<dbReference type="AlphaFoldDB" id="A0A078B3J6"/>
<dbReference type="GO" id="GO:0016791">
    <property type="term" value="F:phosphatase activity"/>
    <property type="evidence" value="ECO:0007669"/>
    <property type="project" value="TreeGrafter"/>
</dbReference>
<dbReference type="NCBIfam" id="TIGR01460">
    <property type="entry name" value="HAD-SF-IIA"/>
    <property type="match status" value="1"/>
</dbReference>
<dbReference type="OMA" id="RDWASDQ"/>
<dbReference type="InterPro" id="IPR023214">
    <property type="entry name" value="HAD_sf"/>
</dbReference>
<dbReference type="InterPro" id="IPR006357">
    <property type="entry name" value="HAD-SF_hydro_IIA"/>
</dbReference>
<dbReference type="Pfam" id="PF13344">
    <property type="entry name" value="Hydrolase_6"/>
    <property type="match status" value="1"/>
</dbReference>
<dbReference type="Gene3D" id="3.40.50.1000">
    <property type="entry name" value="HAD superfamily/HAD-like"/>
    <property type="match status" value="2"/>
</dbReference>
<protein>
    <submittedName>
        <fullName evidence="1">Uncharacterized protein</fullName>
    </submittedName>
</protein>
<dbReference type="GO" id="GO:0005737">
    <property type="term" value="C:cytoplasm"/>
    <property type="evidence" value="ECO:0007669"/>
    <property type="project" value="TreeGrafter"/>
</dbReference>
<dbReference type="OrthoDB" id="10251048at2759"/>